<reference evidence="2" key="2">
    <citation type="journal article" date="2015" name="Data Brief">
        <title>Shoot transcriptome of the giant reed, Arundo donax.</title>
        <authorList>
            <person name="Barrero R.A."/>
            <person name="Guerrero F.D."/>
            <person name="Moolhuijzen P."/>
            <person name="Goolsby J.A."/>
            <person name="Tidwell J."/>
            <person name="Bellgard S.E."/>
            <person name="Bellgard M.I."/>
        </authorList>
    </citation>
    <scope>NUCLEOTIDE SEQUENCE</scope>
    <source>
        <tissue evidence="2">Shoot tissue taken approximately 20 cm above the soil surface</tissue>
    </source>
</reference>
<feature type="transmembrane region" description="Helical" evidence="1">
    <location>
        <begin position="30"/>
        <end position="47"/>
    </location>
</feature>
<keyword evidence="1" id="KW-1133">Transmembrane helix</keyword>
<evidence type="ECO:0000256" key="1">
    <source>
        <dbReference type="SAM" id="Phobius"/>
    </source>
</evidence>
<proteinExistence type="predicted"/>
<keyword evidence="1" id="KW-0812">Transmembrane</keyword>
<feature type="transmembrane region" description="Helical" evidence="1">
    <location>
        <begin position="67"/>
        <end position="85"/>
    </location>
</feature>
<dbReference type="AlphaFoldDB" id="A0A0A9F186"/>
<keyword evidence="1" id="KW-0472">Membrane</keyword>
<name>A0A0A9F186_ARUDO</name>
<sequence>MQHHKPLQLIIATSRPSTTSLRLLCRRQRFRVTVCVFHLSVSIDLSFPPWMFAGVRCLYGLGDACSASYVFGWVLGLAILIFFCGPTTSKSATLNHLMDSLCNSNRRITSK</sequence>
<reference evidence="2" key="1">
    <citation type="submission" date="2014-09" db="EMBL/GenBank/DDBJ databases">
        <authorList>
            <person name="Magalhaes I.L.F."/>
            <person name="Oliveira U."/>
            <person name="Santos F.R."/>
            <person name="Vidigal T.H.D.A."/>
            <person name="Brescovit A.D."/>
            <person name="Santos A.J."/>
        </authorList>
    </citation>
    <scope>NUCLEOTIDE SEQUENCE</scope>
    <source>
        <tissue evidence="2">Shoot tissue taken approximately 20 cm above the soil surface</tissue>
    </source>
</reference>
<accession>A0A0A9F186</accession>
<protein>
    <submittedName>
        <fullName evidence="2">Uncharacterized protein</fullName>
    </submittedName>
</protein>
<organism evidence="2">
    <name type="scientific">Arundo donax</name>
    <name type="common">Giant reed</name>
    <name type="synonym">Donax arundinaceus</name>
    <dbReference type="NCBI Taxonomy" id="35708"/>
    <lineage>
        <taxon>Eukaryota</taxon>
        <taxon>Viridiplantae</taxon>
        <taxon>Streptophyta</taxon>
        <taxon>Embryophyta</taxon>
        <taxon>Tracheophyta</taxon>
        <taxon>Spermatophyta</taxon>
        <taxon>Magnoliopsida</taxon>
        <taxon>Liliopsida</taxon>
        <taxon>Poales</taxon>
        <taxon>Poaceae</taxon>
        <taxon>PACMAD clade</taxon>
        <taxon>Arundinoideae</taxon>
        <taxon>Arundineae</taxon>
        <taxon>Arundo</taxon>
    </lineage>
</organism>
<dbReference type="EMBL" id="GBRH01195853">
    <property type="protein sequence ID" value="JAE02043.1"/>
    <property type="molecule type" value="Transcribed_RNA"/>
</dbReference>
<evidence type="ECO:0000313" key="2">
    <source>
        <dbReference type="EMBL" id="JAE02043.1"/>
    </source>
</evidence>